<accession>A0ABU3VEA1</accession>
<dbReference type="CDD" id="cd07377">
    <property type="entry name" value="WHTH_GntR"/>
    <property type="match status" value="1"/>
</dbReference>
<evidence type="ECO:0000313" key="8">
    <source>
        <dbReference type="Proteomes" id="UP001255416"/>
    </source>
</evidence>
<comment type="caution">
    <text evidence="7">The sequence shown here is derived from an EMBL/GenBank/DDBJ whole genome shotgun (WGS) entry which is preliminary data.</text>
</comment>
<dbReference type="PRINTS" id="PR00035">
    <property type="entry name" value="HTHGNTR"/>
</dbReference>
<dbReference type="GO" id="GO:0008483">
    <property type="term" value="F:transaminase activity"/>
    <property type="evidence" value="ECO:0007669"/>
    <property type="project" value="UniProtKB-KW"/>
</dbReference>
<feature type="domain" description="HTH gntR-type" evidence="6">
    <location>
        <begin position="27"/>
        <end position="95"/>
    </location>
</feature>
<evidence type="ECO:0000256" key="1">
    <source>
        <dbReference type="ARBA" id="ARBA00005384"/>
    </source>
</evidence>
<keyword evidence="4" id="KW-0238">DNA-binding</keyword>
<dbReference type="CDD" id="cd00609">
    <property type="entry name" value="AAT_like"/>
    <property type="match status" value="1"/>
</dbReference>
<evidence type="ECO:0000256" key="3">
    <source>
        <dbReference type="ARBA" id="ARBA00023015"/>
    </source>
</evidence>
<dbReference type="InterPro" id="IPR036388">
    <property type="entry name" value="WH-like_DNA-bd_sf"/>
</dbReference>
<comment type="similarity">
    <text evidence="1">In the C-terminal section; belongs to the class-I pyridoxal-phosphate-dependent aminotransferase family.</text>
</comment>
<dbReference type="PROSITE" id="PS50949">
    <property type="entry name" value="HTH_GNTR"/>
    <property type="match status" value="1"/>
</dbReference>
<dbReference type="PANTHER" id="PTHR46577">
    <property type="entry name" value="HTH-TYPE TRANSCRIPTIONAL REGULATORY PROTEIN GABR"/>
    <property type="match status" value="1"/>
</dbReference>
<dbReference type="Gene3D" id="3.40.640.10">
    <property type="entry name" value="Type I PLP-dependent aspartate aminotransferase-like (Major domain)"/>
    <property type="match status" value="1"/>
</dbReference>
<keyword evidence="3" id="KW-0805">Transcription regulation</keyword>
<dbReference type="InterPro" id="IPR015424">
    <property type="entry name" value="PyrdxlP-dep_Trfase"/>
</dbReference>
<dbReference type="InterPro" id="IPR051446">
    <property type="entry name" value="HTH_trans_reg/aminotransferase"/>
</dbReference>
<proteinExistence type="inferred from homology"/>
<evidence type="ECO:0000259" key="6">
    <source>
        <dbReference type="PROSITE" id="PS50949"/>
    </source>
</evidence>
<dbReference type="SUPFAM" id="SSF53383">
    <property type="entry name" value="PLP-dependent transferases"/>
    <property type="match status" value="1"/>
</dbReference>
<organism evidence="7 8">
    <name type="scientific">Sedimentitalea todarodis</name>
    <dbReference type="NCBI Taxonomy" id="1631240"/>
    <lineage>
        <taxon>Bacteria</taxon>
        <taxon>Pseudomonadati</taxon>
        <taxon>Pseudomonadota</taxon>
        <taxon>Alphaproteobacteria</taxon>
        <taxon>Rhodobacterales</taxon>
        <taxon>Paracoccaceae</taxon>
        <taxon>Sedimentitalea</taxon>
    </lineage>
</organism>
<dbReference type="InterPro" id="IPR036390">
    <property type="entry name" value="WH_DNA-bd_sf"/>
</dbReference>
<gene>
    <name evidence="7" type="ORF">QO231_10835</name>
</gene>
<dbReference type="InterPro" id="IPR015421">
    <property type="entry name" value="PyrdxlP-dep_Trfase_major"/>
</dbReference>
<dbReference type="Proteomes" id="UP001255416">
    <property type="component" value="Unassembled WGS sequence"/>
</dbReference>
<protein>
    <submittedName>
        <fullName evidence="7">PLP-dependent aminotransferase family protein</fullName>
    </submittedName>
</protein>
<reference evidence="8" key="1">
    <citation type="submission" date="2023-05" db="EMBL/GenBank/DDBJ databases">
        <title>Sedimentitalea sp. nov. JM2-8.</title>
        <authorList>
            <person name="Huang J."/>
        </authorList>
    </citation>
    <scope>NUCLEOTIDE SEQUENCE [LARGE SCALE GENOMIC DNA]</scope>
    <source>
        <strain evidence="8">KHS03</strain>
    </source>
</reference>
<dbReference type="Gene3D" id="1.10.10.10">
    <property type="entry name" value="Winged helix-like DNA-binding domain superfamily/Winged helix DNA-binding domain"/>
    <property type="match status" value="1"/>
</dbReference>
<evidence type="ECO:0000256" key="2">
    <source>
        <dbReference type="ARBA" id="ARBA00022898"/>
    </source>
</evidence>
<evidence type="ECO:0000313" key="7">
    <source>
        <dbReference type="EMBL" id="MDU9004345.1"/>
    </source>
</evidence>
<keyword evidence="7" id="KW-0032">Aminotransferase</keyword>
<name>A0ABU3VEA1_9RHOB</name>
<dbReference type="EMBL" id="JASMWN010000007">
    <property type="protein sequence ID" value="MDU9004345.1"/>
    <property type="molecule type" value="Genomic_DNA"/>
</dbReference>
<dbReference type="Pfam" id="PF00155">
    <property type="entry name" value="Aminotran_1_2"/>
    <property type="match status" value="1"/>
</dbReference>
<dbReference type="InterPro" id="IPR000524">
    <property type="entry name" value="Tscrpt_reg_HTH_GntR"/>
</dbReference>
<dbReference type="PANTHER" id="PTHR46577:SF1">
    <property type="entry name" value="HTH-TYPE TRANSCRIPTIONAL REGULATORY PROTEIN GABR"/>
    <property type="match status" value="1"/>
</dbReference>
<keyword evidence="2" id="KW-0663">Pyridoxal phosphate</keyword>
<dbReference type="InterPro" id="IPR004839">
    <property type="entry name" value="Aminotransferase_I/II_large"/>
</dbReference>
<keyword evidence="5" id="KW-0804">Transcription</keyword>
<dbReference type="SUPFAM" id="SSF46785">
    <property type="entry name" value="Winged helix' DNA-binding domain"/>
    <property type="match status" value="1"/>
</dbReference>
<dbReference type="RefSeq" id="WP_316775983.1">
    <property type="nucleotide sequence ID" value="NZ_JASMWN010000007.1"/>
</dbReference>
<keyword evidence="8" id="KW-1185">Reference proteome</keyword>
<evidence type="ECO:0000256" key="5">
    <source>
        <dbReference type="ARBA" id="ARBA00023163"/>
    </source>
</evidence>
<evidence type="ECO:0000256" key="4">
    <source>
        <dbReference type="ARBA" id="ARBA00023125"/>
    </source>
</evidence>
<dbReference type="Pfam" id="PF00392">
    <property type="entry name" value="GntR"/>
    <property type="match status" value="1"/>
</dbReference>
<dbReference type="SMART" id="SM00345">
    <property type="entry name" value="HTH_GNTR"/>
    <property type="match status" value="1"/>
</dbReference>
<keyword evidence="7" id="KW-0808">Transferase</keyword>
<sequence>MSNVGNNLQSNFDAALFGLVLDRSLRESLQTQLTEALRDLLLGSQDFSGTRLPASRILAQELSVSRTTVVSAYDQLISEGYLRTKVGDGTFVADQLPHLTSPIAKAPLQREPPQAWLPFHSGVPDQALFPYRVWARHIERAWARPHADLLGRPDPFGWYPLRQAIGEHLSAWRKLDCHPEQILITSGASEAFDVIFRGLLEPKRTAVVEDPGWPILRDVLGALGTRVQPIRIDRQGLDPEQITGAASVAIVTPSRHYPTGVSMPLSRRMALLAWANQQDALIVEDDYDSEFRYQGHPLPSLTGLDSLRRSIYLGSFSKLLSPALRLGYLVLPKPLIPAAKTYMSRYGSRASLTPQPALATFMNSGEFAIHLRRMRRIYAKRQSHLVSELAGCADLLDVAPDPSGMHICASLAPKLRYQMEDKSIVDIARTEGLHLRALSSHASLPNPPHGLILGFAAFDETTLSRATQKLNQLLRGLR</sequence>